<dbReference type="NCBIfam" id="TIGR01692">
    <property type="entry name" value="HIBADH"/>
    <property type="match status" value="1"/>
</dbReference>
<dbReference type="PANTHER" id="PTHR22981">
    <property type="entry name" value="3-HYDROXYISOBUTYRATE DEHYDROGENASE-RELATED"/>
    <property type="match status" value="1"/>
</dbReference>
<keyword evidence="4 6" id="KW-0520">NAD</keyword>
<organism evidence="9 10">
    <name type="scientific">Alteromonas sediminis</name>
    <dbReference type="NCBI Taxonomy" id="2259342"/>
    <lineage>
        <taxon>Bacteria</taxon>
        <taxon>Pseudomonadati</taxon>
        <taxon>Pseudomonadota</taxon>
        <taxon>Gammaproteobacteria</taxon>
        <taxon>Alteromonadales</taxon>
        <taxon>Alteromonadaceae</taxon>
        <taxon>Alteromonas/Salinimonas group</taxon>
        <taxon>Alteromonas</taxon>
    </lineage>
</organism>
<evidence type="ECO:0000256" key="4">
    <source>
        <dbReference type="ARBA" id="ARBA00023027"/>
    </source>
</evidence>
<dbReference type="OrthoDB" id="9786703at2"/>
<dbReference type="Proteomes" id="UP000275281">
    <property type="component" value="Unassembled WGS sequence"/>
</dbReference>
<evidence type="ECO:0000256" key="3">
    <source>
        <dbReference type="ARBA" id="ARBA00023002"/>
    </source>
</evidence>
<dbReference type="InterPro" id="IPR036291">
    <property type="entry name" value="NAD(P)-bd_dom_sf"/>
</dbReference>
<dbReference type="PROSITE" id="PS00895">
    <property type="entry name" value="3_HYDROXYISOBUT_DH"/>
    <property type="match status" value="1"/>
</dbReference>
<comment type="catalytic activity">
    <reaction evidence="6">
        <text>3-hydroxy-2-methylpropanoate + NAD(+) = 2-methyl-3-oxopropanoate + NADH + H(+)</text>
        <dbReference type="Rhea" id="RHEA:17681"/>
        <dbReference type="ChEBI" id="CHEBI:11805"/>
        <dbReference type="ChEBI" id="CHEBI:15378"/>
        <dbReference type="ChEBI" id="CHEBI:57540"/>
        <dbReference type="ChEBI" id="CHEBI:57700"/>
        <dbReference type="ChEBI" id="CHEBI:57945"/>
        <dbReference type="EC" id="1.1.1.31"/>
    </reaction>
</comment>
<sequence>MKNITFIGLGNMGGPMAANLLNANFSVTVFDLNKEAVASLTAVGATAADSARRAVEGADTVITMLPAAKHVESVYFDQNHGIADGLGTDTLVIDCSTIDADTARSVGNRLSQKGVGFIDAPVSGGVGGAKAGTLTFIMGGAEQDVDRARPVLSAMGKNLFHAGDLGSGQIAKICNNMLLAVLMAGTSEALQLAIHNGLDPKVMSEIMKQSSGNNWALQLYNPCPGVMDTVPSSNDYEGGFMVKLMNKDLGLAAEAAQGSGSATPMASLAQSLYKMHQNQGYAEKDFSSIFRLFDQNN</sequence>
<dbReference type="InterPro" id="IPR006115">
    <property type="entry name" value="6PGDH_NADP-bd"/>
</dbReference>
<dbReference type="PANTHER" id="PTHR22981:SF7">
    <property type="entry name" value="3-HYDROXYISOBUTYRATE DEHYDROGENASE, MITOCHONDRIAL"/>
    <property type="match status" value="1"/>
</dbReference>
<dbReference type="Pfam" id="PF14833">
    <property type="entry name" value="NAD_binding_11"/>
    <property type="match status" value="1"/>
</dbReference>
<evidence type="ECO:0000259" key="8">
    <source>
        <dbReference type="Pfam" id="PF14833"/>
    </source>
</evidence>
<dbReference type="GO" id="GO:0051287">
    <property type="term" value="F:NAD binding"/>
    <property type="evidence" value="ECO:0007669"/>
    <property type="project" value="InterPro"/>
</dbReference>
<evidence type="ECO:0000313" key="10">
    <source>
        <dbReference type="Proteomes" id="UP000275281"/>
    </source>
</evidence>
<keyword evidence="10" id="KW-1185">Reference proteome</keyword>
<evidence type="ECO:0000256" key="1">
    <source>
        <dbReference type="ARBA" id="ARBA00009080"/>
    </source>
</evidence>
<proteinExistence type="inferred from homology"/>
<dbReference type="EC" id="1.1.1.31" evidence="6"/>
<dbReference type="Gene3D" id="3.40.50.720">
    <property type="entry name" value="NAD(P)-binding Rossmann-like Domain"/>
    <property type="match status" value="1"/>
</dbReference>
<dbReference type="SUPFAM" id="SSF51735">
    <property type="entry name" value="NAD(P)-binding Rossmann-fold domains"/>
    <property type="match status" value="1"/>
</dbReference>
<dbReference type="UniPathway" id="UPA00362"/>
<accession>A0A3N5Y8R6</accession>
<comment type="caution">
    <text evidence="9">The sequence shown here is derived from an EMBL/GenBank/DDBJ whole genome shotgun (WGS) entry which is preliminary data.</text>
</comment>
<dbReference type="PIRSF" id="PIRSF000103">
    <property type="entry name" value="HIBADH"/>
    <property type="match status" value="1"/>
</dbReference>
<dbReference type="InterPro" id="IPR008927">
    <property type="entry name" value="6-PGluconate_DH-like_C_sf"/>
</dbReference>
<feature type="active site" evidence="5">
    <location>
        <position position="172"/>
    </location>
</feature>
<dbReference type="SUPFAM" id="SSF48179">
    <property type="entry name" value="6-phosphogluconate dehydrogenase C-terminal domain-like"/>
    <property type="match status" value="1"/>
</dbReference>
<evidence type="ECO:0000256" key="6">
    <source>
        <dbReference type="RuleBase" id="RU910714"/>
    </source>
</evidence>
<gene>
    <name evidence="9" type="primary">mmsB</name>
    <name evidence="9" type="ORF">DRW07_08525</name>
</gene>
<dbReference type="InterPro" id="IPR011548">
    <property type="entry name" value="HIBADH"/>
</dbReference>
<comment type="pathway">
    <text evidence="6">Amino-acid degradation; L-valine degradation.</text>
</comment>
<dbReference type="AlphaFoldDB" id="A0A3N5Y8R6"/>
<dbReference type="Gene3D" id="1.10.1040.10">
    <property type="entry name" value="N-(1-d-carboxylethyl)-l-norvaline Dehydrogenase, domain 2"/>
    <property type="match status" value="1"/>
</dbReference>
<feature type="domain" description="3-hydroxyisobutyrate dehydrogenase-like NAD-binding" evidence="8">
    <location>
        <begin position="166"/>
        <end position="292"/>
    </location>
</feature>
<feature type="domain" description="6-phosphogluconate dehydrogenase NADP-binding" evidence="7">
    <location>
        <begin position="3"/>
        <end position="163"/>
    </location>
</feature>
<keyword evidence="2 6" id="KW-0101">Branched-chain amino acid catabolism</keyword>
<dbReference type="EMBL" id="RPOK01000002">
    <property type="protein sequence ID" value="RPJ67549.1"/>
    <property type="molecule type" value="Genomic_DNA"/>
</dbReference>
<dbReference type="InterPro" id="IPR002204">
    <property type="entry name" value="3-OH-isobutyrate_DH-rel_CS"/>
</dbReference>
<dbReference type="InterPro" id="IPR013328">
    <property type="entry name" value="6PGD_dom2"/>
</dbReference>
<dbReference type="InterPro" id="IPR015815">
    <property type="entry name" value="HIBADH-related"/>
</dbReference>
<dbReference type="Pfam" id="PF03446">
    <property type="entry name" value="NAD_binding_2"/>
    <property type="match status" value="1"/>
</dbReference>
<reference evidence="9 10" key="1">
    <citation type="submission" date="2018-11" db="EMBL/GenBank/DDBJ databases">
        <authorList>
            <person name="Ye M.-Q."/>
            <person name="Du Z.-J."/>
        </authorList>
    </citation>
    <scope>NUCLEOTIDE SEQUENCE [LARGE SCALE GENOMIC DNA]</scope>
    <source>
        <strain evidence="9 10">U0105</strain>
    </source>
</reference>
<evidence type="ECO:0000259" key="7">
    <source>
        <dbReference type="Pfam" id="PF03446"/>
    </source>
</evidence>
<dbReference type="GO" id="GO:0008442">
    <property type="term" value="F:3-hydroxyisobutyrate dehydrogenase activity"/>
    <property type="evidence" value="ECO:0007669"/>
    <property type="project" value="UniProtKB-EC"/>
</dbReference>
<evidence type="ECO:0000256" key="5">
    <source>
        <dbReference type="PIRSR" id="PIRSR000103-1"/>
    </source>
</evidence>
<protein>
    <recommendedName>
        <fullName evidence="6">3-hydroxyisobutyrate dehydrogenase</fullName>
        <shortName evidence="6">HIBADH</shortName>
        <ecNumber evidence="6">1.1.1.31</ecNumber>
    </recommendedName>
</protein>
<dbReference type="GO" id="GO:0050661">
    <property type="term" value="F:NADP binding"/>
    <property type="evidence" value="ECO:0007669"/>
    <property type="project" value="InterPro"/>
</dbReference>
<dbReference type="GO" id="GO:0006574">
    <property type="term" value="P:L-valine catabolic process"/>
    <property type="evidence" value="ECO:0007669"/>
    <property type="project" value="UniProtKB-UniPathway"/>
</dbReference>
<keyword evidence="3 6" id="KW-0560">Oxidoreductase</keyword>
<comment type="similarity">
    <text evidence="1 6">Belongs to the HIBADH-related family.</text>
</comment>
<evidence type="ECO:0000313" key="9">
    <source>
        <dbReference type="EMBL" id="RPJ67549.1"/>
    </source>
</evidence>
<dbReference type="InterPro" id="IPR029154">
    <property type="entry name" value="HIBADH-like_NADP-bd"/>
</dbReference>
<name>A0A3N5Y8R6_9ALTE</name>
<dbReference type="FunFam" id="1.10.1040.10:FF:000006">
    <property type="entry name" value="3-hydroxyisobutyrate dehydrogenase"/>
    <property type="match status" value="1"/>
</dbReference>
<evidence type="ECO:0000256" key="2">
    <source>
        <dbReference type="ARBA" id="ARBA00022456"/>
    </source>
</evidence>
<dbReference type="RefSeq" id="WP_124027449.1">
    <property type="nucleotide sequence ID" value="NZ_JBHRSN010000015.1"/>
</dbReference>